<sequence length="50" mass="5902">LEATQDWLRAIDFALYVAAEENDFKDLDELLDDRLETQQRIDYLEAQLAD</sequence>
<accession>A0A699XID2</accession>
<dbReference type="EMBL" id="BKCJ011859185">
    <property type="protein sequence ID" value="GFD58933.1"/>
    <property type="molecule type" value="Genomic_DNA"/>
</dbReference>
<name>A0A699XID2_TANCI</name>
<dbReference type="AlphaFoldDB" id="A0A699XID2"/>
<feature type="non-terminal residue" evidence="1">
    <location>
        <position position="1"/>
    </location>
</feature>
<evidence type="ECO:0000313" key="1">
    <source>
        <dbReference type="EMBL" id="GFD58933.1"/>
    </source>
</evidence>
<comment type="caution">
    <text evidence="1">The sequence shown here is derived from an EMBL/GenBank/DDBJ whole genome shotgun (WGS) entry which is preliminary data.</text>
</comment>
<gene>
    <name evidence="1" type="ORF">Tci_930902</name>
</gene>
<proteinExistence type="predicted"/>
<reference evidence="1" key="1">
    <citation type="journal article" date="2019" name="Sci. Rep.">
        <title>Draft genome of Tanacetum cinerariifolium, the natural source of mosquito coil.</title>
        <authorList>
            <person name="Yamashiro T."/>
            <person name="Shiraishi A."/>
            <person name="Satake H."/>
            <person name="Nakayama K."/>
        </authorList>
    </citation>
    <scope>NUCLEOTIDE SEQUENCE</scope>
</reference>
<protein>
    <submittedName>
        <fullName evidence="1">Uncharacterized protein</fullName>
    </submittedName>
</protein>
<organism evidence="1">
    <name type="scientific">Tanacetum cinerariifolium</name>
    <name type="common">Dalmatian daisy</name>
    <name type="synonym">Chrysanthemum cinerariifolium</name>
    <dbReference type="NCBI Taxonomy" id="118510"/>
    <lineage>
        <taxon>Eukaryota</taxon>
        <taxon>Viridiplantae</taxon>
        <taxon>Streptophyta</taxon>
        <taxon>Embryophyta</taxon>
        <taxon>Tracheophyta</taxon>
        <taxon>Spermatophyta</taxon>
        <taxon>Magnoliopsida</taxon>
        <taxon>eudicotyledons</taxon>
        <taxon>Gunneridae</taxon>
        <taxon>Pentapetalae</taxon>
        <taxon>asterids</taxon>
        <taxon>campanulids</taxon>
        <taxon>Asterales</taxon>
        <taxon>Asteraceae</taxon>
        <taxon>Asteroideae</taxon>
        <taxon>Anthemideae</taxon>
        <taxon>Anthemidinae</taxon>
        <taxon>Tanacetum</taxon>
    </lineage>
</organism>